<evidence type="ECO:0000259" key="1">
    <source>
        <dbReference type="SMART" id="SM00421"/>
    </source>
</evidence>
<dbReference type="GO" id="GO:0003677">
    <property type="term" value="F:DNA binding"/>
    <property type="evidence" value="ECO:0007669"/>
    <property type="project" value="InterPro"/>
</dbReference>
<proteinExistence type="predicted"/>
<accession>A0A6F8XMM0</accession>
<dbReference type="Proteomes" id="UP000502508">
    <property type="component" value="Chromosome"/>
</dbReference>
<dbReference type="KEGG" id="pfla:Pflav_014410"/>
<evidence type="ECO:0000313" key="2">
    <source>
        <dbReference type="EMBL" id="BCB75031.1"/>
    </source>
</evidence>
<reference evidence="2 3" key="2">
    <citation type="submission" date="2020-03" db="EMBL/GenBank/DDBJ databases">
        <authorList>
            <person name="Ichikawa N."/>
            <person name="Kimura A."/>
            <person name="Kitahashi Y."/>
            <person name="Uohara A."/>
        </authorList>
    </citation>
    <scope>NUCLEOTIDE SEQUENCE [LARGE SCALE GENOMIC DNA]</scope>
    <source>
        <strain evidence="2 3">NBRC 107702</strain>
    </source>
</reference>
<dbReference type="PANTHER" id="PTHR34293">
    <property type="entry name" value="HTH-TYPE TRANSCRIPTIONAL REGULATOR TRMBL2"/>
    <property type="match status" value="1"/>
</dbReference>
<dbReference type="PANTHER" id="PTHR34293:SF1">
    <property type="entry name" value="HTH-TYPE TRANSCRIPTIONAL REGULATOR TRMBL2"/>
    <property type="match status" value="1"/>
</dbReference>
<dbReference type="InterPro" id="IPR051797">
    <property type="entry name" value="TrmB-like"/>
</dbReference>
<name>A0A6F8XMM0_9ACTN</name>
<dbReference type="GO" id="GO:0006355">
    <property type="term" value="P:regulation of DNA-templated transcription"/>
    <property type="evidence" value="ECO:0007669"/>
    <property type="project" value="InterPro"/>
</dbReference>
<organism evidence="2 3">
    <name type="scientific">Phytohabitans flavus</name>
    <dbReference type="NCBI Taxonomy" id="1076124"/>
    <lineage>
        <taxon>Bacteria</taxon>
        <taxon>Bacillati</taxon>
        <taxon>Actinomycetota</taxon>
        <taxon>Actinomycetes</taxon>
        <taxon>Micromonosporales</taxon>
        <taxon>Micromonosporaceae</taxon>
    </lineage>
</organism>
<dbReference type="AlphaFoldDB" id="A0A6F8XMM0"/>
<protein>
    <recommendedName>
        <fullName evidence="1">HTH luxR-type domain-containing protein</fullName>
    </recommendedName>
</protein>
<feature type="domain" description="HTH luxR-type" evidence="1">
    <location>
        <begin position="156"/>
        <end position="213"/>
    </location>
</feature>
<dbReference type="EMBL" id="AP022870">
    <property type="protein sequence ID" value="BCB75031.1"/>
    <property type="molecule type" value="Genomic_DNA"/>
</dbReference>
<keyword evidence="3" id="KW-1185">Reference proteome</keyword>
<dbReference type="InterPro" id="IPR000792">
    <property type="entry name" value="Tscrpt_reg_LuxR_C"/>
</dbReference>
<reference evidence="2 3" key="1">
    <citation type="submission" date="2020-03" db="EMBL/GenBank/DDBJ databases">
        <title>Whole genome shotgun sequence of Phytohabitans flavus NBRC 107702.</title>
        <authorList>
            <person name="Komaki H."/>
            <person name="Tamura T."/>
        </authorList>
    </citation>
    <scope>NUCLEOTIDE SEQUENCE [LARGE SCALE GENOMIC DNA]</scope>
    <source>
        <strain evidence="2 3">NBRC 107702</strain>
    </source>
</reference>
<dbReference type="InterPro" id="IPR036388">
    <property type="entry name" value="WH-like_DNA-bd_sf"/>
</dbReference>
<dbReference type="SMART" id="SM00421">
    <property type="entry name" value="HTH_LUXR"/>
    <property type="match status" value="1"/>
</dbReference>
<dbReference type="Gene3D" id="1.10.10.10">
    <property type="entry name" value="Winged helix-like DNA-binding domain superfamily/Winged helix DNA-binding domain"/>
    <property type="match status" value="1"/>
</dbReference>
<dbReference type="SUPFAM" id="SSF46894">
    <property type="entry name" value="C-terminal effector domain of the bipartite response regulators"/>
    <property type="match status" value="1"/>
</dbReference>
<dbReference type="RefSeq" id="WP_173034593.1">
    <property type="nucleotide sequence ID" value="NZ_AP022870.1"/>
</dbReference>
<dbReference type="InterPro" id="IPR016032">
    <property type="entry name" value="Sig_transdc_resp-reg_C-effctor"/>
</dbReference>
<gene>
    <name evidence="2" type="ORF">Pflav_014410</name>
</gene>
<evidence type="ECO:0000313" key="3">
    <source>
        <dbReference type="Proteomes" id="UP000502508"/>
    </source>
</evidence>
<sequence length="227" mass="25352">MRSVADVVEVVLDEVAVRDRVQRMMRNARREFLALVTPPFRVIAVEDAGRTPVHVSGANRTVYDRRVLEVPGIAELMRLHAQPGEDWRVHERVPMKLIVVDREIAVLSAVQADIGPPATMVVHRSSLLEALVGYFQFVWSEAVPLPFRQAPAGDHTSILPPEDQRLLALMLAGLPDRAIATHLGIGHRSVQRRVRQLMDLAGVSTRAQLGWQAHKHGWLTEDDDKAS</sequence>